<dbReference type="InterPro" id="IPR018154">
    <property type="entry name" value="TLV/ENV_coat_polyprotein"/>
</dbReference>
<reference evidence="2" key="1">
    <citation type="submission" date="2019-09" db="EMBL/GenBank/DDBJ databases">
        <title>Bird 10,000 Genomes (B10K) Project - Family phase.</title>
        <authorList>
            <person name="Zhang G."/>
        </authorList>
    </citation>
    <scope>NUCLEOTIDE SEQUENCE</scope>
    <source>
        <strain evidence="2">B10K-CU-031-38</strain>
    </source>
</reference>
<dbReference type="PANTHER" id="PTHR10424">
    <property type="entry name" value="VIRAL ENVELOPE PROTEIN"/>
    <property type="match status" value="1"/>
</dbReference>
<accession>A0A851PY90</accession>
<name>A0A851PY90_ANHAN</name>
<organism evidence="2 3">
    <name type="scientific">Anhinga anhinga</name>
    <name type="common">Anhinga</name>
    <name type="synonym">Plotus anhinga</name>
    <dbReference type="NCBI Taxonomy" id="56067"/>
    <lineage>
        <taxon>Eukaryota</taxon>
        <taxon>Metazoa</taxon>
        <taxon>Chordata</taxon>
        <taxon>Craniata</taxon>
        <taxon>Vertebrata</taxon>
        <taxon>Euteleostomi</taxon>
        <taxon>Archelosauria</taxon>
        <taxon>Archosauria</taxon>
        <taxon>Dinosauria</taxon>
        <taxon>Saurischia</taxon>
        <taxon>Theropoda</taxon>
        <taxon>Coelurosauria</taxon>
        <taxon>Aves</taxon>
        <taxon>Neognathae</taxon>
        <taxon>Neoaves</taxon>
        <taxon>Aequornithes</taxon>
        <taxon>Suliformes</taxon>
        <taxon>Anhingidae</taxon>
        <taxon>Anhinga</taxon>
    </lineage>
</organism>
<comment type="caution">
    <text evidence="2">The sequence shown here is derived from an EMBL/GenBank/DDBJ whole genome shotgun (WGS) entry which is preliminary data.</text>
</comment>
<gene>
    <name evidence="2" type="primary">Erv31_2</name>
    <name evidence="2" type="ORF">ANHANH_R15344</name>
</gene>
<evidence type="ECO:0000256" key="1">
    <source>
        <dbReference type="ARBA" id="ARBA00023157"/>
    </source>
</evidence>
<protein>
    <submittedName>
        <fullName evidence="2">ENR1 protein</fullName>
    </submittedName>
</protein>
<evidence type="ECO:0000313" key="3">
    <source>
        <dbReference type="Proteomes" id="UP000657035"/>
    </source>
</evidence>
<evidence type="ECO:0000313" key="2">
    <source>
        <dbReference type="EMBL" id="NXC72873.1"/>
    </source>
</evidence>
<dbReference type="SUPFAM" id="SSF58069">
    <property type="entry name" value="Virus ectodomain"/>
    <property type="match status" value="1"/>
</dbReference>
<dbReference type="EMBL" id="WBMU01002247">
    <property type="protein sequence ID" value="NXC72873.1"/>
    <property type="molecule type" value="Genomic_DNA"/>
</dbReference>
<dbReference type="Pfam" id="PF00429">
    <property type="entry name" value="TLV_coat"/>
    <property type="match status" value="1"/>
</dbReference>
<proteinExistence type="predicted"/>
<dbReference type="AlphaFoldDB" id="A0A851PY90"/>
<keyword evidence="3" id="KW-1185">Reference proteome</keyword>
<keyword evidence="1" id="KW-1015">Disulfide bond</keyword>
<sequence>SELENATVNISAVIEIIENKTTDAIRVLQEETTGLSKIVAQNRLALDLLLAPQGRVCT</sequence>
<dbReference type="PANTHER" id="PTHR10424:SF73">
    <property type="entry name" value="ENDOGENOUS RETROVIRUS GROUP FC1 ENV POLYPROTEIN-RELATED"/>
    <property type="match status" value="1"/>
</dbReference>
<feature type="non-terminal residue" evidence="2">
    <location>
        <position position="1"/>
    </location>
</feature>
<feature type="non-terminal residue" evidence="2">
    <location>
        <position position="58"/>
    </location>
</feature>
<dbReference type="Gene3D" id="1.10.287.210">
    <property type="match status" value="1"/>
</dbReference>
<dbReference type="Proteomes" id="UP000657035">
    <property type="component" value="Unassembled WGS sequence"/>
</dbReference>
<dbReference type="OrthoDB" id="8949317at2759"/>